<accession>A0A5C3NDW4</accession>
<name>A0A5C3NDW4_9AGAM</name>
<feature type="region of interest" description="Disordered" evidence="1">
    <location>
        <begin position="251"/>
        <end position="377"/>
    </location>
</feature>
<organism evidence="2 3">
    <name type="scientific">Heliocybe sulcata</name>
    <dbReference type="NCBI Taxonomy" id="5364"/>
    <lineage>
        <taxon>Eukaryota</taxon>
        <taxon>Fungi</taxon>
        <taxon>Dikarya</taxon>
        <taxon>Basidiomycota</taxon>
        <taxon>Agaricomycotina</taxon>
        <taxon>Agaricomycetes</taxon>
        <taxon>Gloeophyllales</taxon>
        <taxon>Gloeophyllaceae</taxon>
        <taxon>Heliocybe</taxon>
    </lineage>
</organism>
<feature type="region of interest" description="Disordered" evidence="1">
    <location>
        <begin position="481"/>
        <end position="630"/>
    </location>
</feature>
<feature type="compositionally biased region" description="Low complexity" evidence="1">
    <location>
        <begin position="275"/>
        <end position="300"/>
    </location>
</feature>
<feature type="compositionally biased region" description="Low complexity" evidence="1">
    <location>
        <begin position="315"/>
        <end position="336"/>
    </location>
</feature>
<dbReference type="AlphaFoldDB" id="A0A5C3NDW4"/>
<protein>
    <submittedName>
        <fullName evidence="2">Uncharacterized protein</fullName>
    </submittedName>
</protein>
<dbReference type="EMBL" id="ML213505">
    <property type="protein sequence ID" value="TFK55225.1"/>
    <property type="molecule type" value="Genomic_DNA"/>
</dbReference>
<proteinExistence type="predicted"/>
<gene>
    <name evidence="2" type="ORF">OE88DRAFT_1653971</name>
</gene>
<dbReference type="Proteomes" id="UP000305948">
    <property type="component" value="Unassembled WGS sequence"/>
</dbReference>
<feature type="compositionally biased region" description="Basic and acidic residues" evidence="1">
    <location>
        <begin position="670"/>
        <end position="679"/>
    </location>
</feature>
<feature type="compositionally biased region" description="Pro residues" evidence="1">
    <location>
        <begin position="582"/>
        <end position="593"/>
    </location>
</feature>
<dbReference type="OrthoDB" id="3230530at2759"/>
<feature type="compositionally biased region" description="Basic residues" evidence="1">
    <location>
        <begin position="599"/>
        <end position="608"/>
    </location>
</feature>
<feature type="compositionally biased region" description="Polar residues" evidence="1">
    <location>
        <begin position="301"/>
        <end position="314"/>
    </location>
</feature>
<sequence length="720" mass="76967">MVHLVLFSPKANSSSKYFPYHGYLGLTPLRVEGIVRTKLDEDAKLLPAKSLSVSVRCYEYRLGRLSVLASHVLVDHSQELWRKRDDQEYEDIGDGEWPFRITLPPRIGGHSTVHFTDYKVFWKVEAVLTHIPIAGIGARQLKYFELPLVRYDVPSPLISALSLPPLLTPTVSSPTPSSSSASPSHPLLACHQAAPSKLKTGPIRYTIDVPGSAIGPEDLVSVGVWLGVEDGVSVKSVDLAIERRIEIRDGESSNASPLKSAGSPDGLGQRPPTPSTASASSSTTSLTPTSPFTSSASEATVDSTSPLLQPSYAPSTSGTTSSGSSGSASTLTLKTANLRPPTSPALYPSHPTSPSSPSSPRYSPRRGSSPHRPSLGSIKESKANVHLNQIASTSSAHLTQLREPGLNVFSKTMTLQWPAPKSSTRWALGDTMRAVYGEVRFFVRVRVTVQSAYGTDTVELQTQPEVLVVSTNEAQRHVALSKYNEAQVKPKSKSKSPGRYREERAREAEEMSMGGMPIPQSKDGKERATGMGRSGSASATVSGSGSGARSYSSSSGEGASPGKEKERWKTGSLSSTNSSMQLPPPPVPLPPPKSSAGGGKKKASRRPHTSAGTRDRRERNEASANGAVDGVGVVGSREAFYAPALPDRETFHSRSVDGGGAGAAVAAGGRQERERERKEREWEEELVRIENRSRRSSADMLGFGRHAKRAILNAVGVGRA</sequence>
<feature type="region of interest" description="Disordered" evidence="1">
    <location>
        <begin position="651"/>
        <end position="679"/>
    </location>
</feature>
<feature type="compositionally biased region" description="Polar residues" evidence="1">
    <location>
        <begin position="571"/>
        <end position="581"/>
    </location>
</feature>
<evidence type="ECO:0000313" key="2">
    <source>
        <dbReference type="EMBL" id="TFK55225.1"/>
    </source>
</evidence>
<evidence type="ECO:0000256" key="1">
    <source>
        <dbReference type="SAM" id="MobiDB-lite"/>
    </source>
</evidence>
<feature type="compositionally biased region" description="Low complexity" evidence="1">
    <location>
        <begin position="534"/>
        <end position="561"/>
    </location>
</feature>
<dbReference type="STRING" id="5364.A0A5C3NDW4"/>
<feature type="compositionally biased region" description="Basic and acidic residues" evidence="1">
    <location>
        <begin position="499"/>
        <end position="509"/>
    </location>
</feature>
<keyword evidence="3" id="KW-1185">Reference proteome</keyword>
<feature type="compositionally biased region" description="Low complexity" evidence="1">
    <location>
        <begin position="346"/>
        <end position="377"/>
    </location>
</feature>
<evidence type="ECO:0000313" key="3">
    <source>
        <dbReference type="Proteomes" id="UP000305948"/>
    </source>
</evidence>
<reference evidence="2 3" key="1">
    <citation type="journal article" date="2019" name="Nat. Ecol. Evol.">
        <title>Megaphylogeny resolves global patterns of mushroom evolution.</title>
        <authorList>
            <person name="Varga T."/>
            <person name="Krizsan K."/>
            <person name="Foldi C."/>
            <person name="Dima B."/>
            <person name="Sanchez-Garcia M."/>
            <person name="Sanchez-Ramirez S."/>
            <person name="Szollosi G.J."/>
            <person name="Szarkandi J.G."/>
            <person name="Papp V."/>
            <person name="Albert L."/>
            <person name="Andreopoulos W."/>
            <person name="Angelini C."/>
            <person name="Antonin V."/>
            <person name="Barry K.W."/>
            <person name="Bougher N.L."/>
            <person name="Buchanan P."/>
            <person name="Buyck B."/>
            <person name="Bense V."/>
            <person name="Catcheside P."/>
            <person name="Chovatia M."/>
            <person name="Cooper J."/>
            <person name="Damon W."/>
            <person name="Desjardin D."/>
            <person name="Finy P."/>
            <person name="Geml J."/>
            <person name="Haridas S."/>
            <person name="Hughes K."/>
            <person name="Justo A."/>
            <person name="Karasinski D."/>
            <person name="Kautmanova I."/>
            <person name="Kiss B."/>
            <person name="Kocsube S."/>
            <person name="Kotiranta H."/>
            <person name="LaButti K.M."/>
            <person name="Lechner B.E."/>
            <person name="Liimatainen K."/>
            <person name="Lipzen A."/>
            <person name="Lukacs Z."/>
            <person name="Mihaltcheva S."/>
            <person name="Morgado L.N."/>
            <person name="Niskanen T."/>
            <person name="Noordeloos M.E."/>
            <person name="Ohm R.A."/>
            <person name="Ortiz-Santana B."/>
            <person name="Ovrebo C."/>
            <person name="Racz N."/>
            <person name="Riley R."/>
            <person name="Savchenko A."/>
            <person name="Shiryaev A."/>
            <person name="Soop K."/>
            <person name="Spirin V."/>
            <person name="Szebenyi C."/>
            <person name="Tomsovsky M."/>
            <person name="Tulloss R.E."/>
            <person name="Uehling J."/>
            <person name="Grigoriev I.V."/>
            <person name="Vagvolgyi C."/>
            <person name="Papp T."/>
            <person name="Martin F.M."/>
            <person name="Miettinen O."/>
            <person name="Hibbett D.S."/>
            <person name="Nagy L.G."/>
        </authorList>
    </citation>
    <scope>NUCLEOTIDE SEQUENCE [LARGE SCALE GENOMIC DNA]</scope>
    <source>
        <strain evidence="2 3">OMC1185</strain>
    </source>
</reference>